<evidence type="ECO:0000256" key="1">
    <source>
        <dbReference type="SAM" id="Phobius"/>
    </source>
</evidence>
<dbReference type="Proteomes" id="UP001469553">
    <property type="component" value="Unassembled WGS sequence"/>
</dbReference>
<proteinExistence type="predicted"/>
<organism evidence="2 3">
    <name type="scientific">Ameca splendens</name>
    <dbReference type="NCBI Taxonomy" id="208324"/>
    <lineage>
        <taxon>Eukaryota</taxon>
        <taxon>Metazoa</taxon>
        <taxon>Chordata</taxon>
        <taxon>Craniata</taxon>
        <taxon>Vertebrata</taxon>
        <taxon>Euteleostomi</taxon>
        <taxon>Actinopterygii</taxon>
        <taxon>Neopterygii</taxon>
        <taxon>Teleostei</taxon>
        <taxon>Neoteleostei</taxon>
        <taxon>Acanthomorphata</taxon>
        <taxon>Ovalentaria</taxon>
        <taxon>Atherinomorphae</taxon>
        <taxon>Cyprinodontiformes</taxon>
        <taxon>Goodeidae</taxon>
        <taxon>Ameca</taxon>
    </lineage>
</organism>
<keyword evidence="1" id="KW-1133">Transmembrane helix</keyword>
<sequence>MVMGYGSLKTTGSWILQPSEISFLGRMTGFYHTDEMLLFAASLYDFMSYFVLSWLIRLTVKFFSISSYLEPSVGTQLWISTLKLWYTLFWNFQNKLHLTDFQQLRKGG</sequence>
<comment type="caution">
    <text evidence="2">The sequence shown here is derived from an EMBL/GenBank/DDBJ whole genome shotgun (WGS) entry which is preliminary data.</text>
</comment>
<reference evidence="2 3" key="1">
    <citation type="submission" date="2021-06" db="EMBL/GenBank/DDBJ databases">
        <authorList>
            <person name="Palmer J.M."/>
        </authorList>
    </citation>
    <scope>NUCLEOTIDE SEQUENCE [LARGE SCALE GENOMIC DNA]</scope>
    <source>
        <strain evidence="2 3">AS_MEX2019</strain>
        <tissue evidence="2">Muscle</tissue>
    </source>
</reference>
<keyword evidence="1" id="KW-0472">Membrane</keyword>
<name>A0ABV0ZHR2_9TELE</name>
<dbReference type="EMBL" id="JAHRIP010061315">
    <property type="protein sequence ID" value="MEQ2305135.1"/>
    <property type="molecule type" value="Genomic_DNA"/>
</dbReference>
<keyword evidence="3" id="KW-1185">Reference proteome</keyword>
<evidence type="ECO:0000313" key="2">
    <source>
        <dbReference type="EMBL" id="MEQ2305135.1"/>
    </source>
</evidence>
<gene>
    <name evidence="2" type="ORF">AMECASPLE_034472</name>
</gene>
<feature type="transmembrane region" description="Helical" evidence="1">
    <location>
        <begin position="36"/>
        <end position="56"/>
    </location>
</feature>
<accession>A0ABV0ZHR2</accession>
<evidence type="ECO:0000313" key="3">
    <source>
        <dbReference type="Proteomes" id="UP001469553"/>
    </source>
</evidence>
<protein>
    <submittedName>
        <fullName evidence="2">Uncharacterized protein</fullName>
    </submittedName>
</protein>
<keyword evidence="1" id="KW-0812">Transmembrane</keyword>